<dbReference type="Proteomes" id="UP000789831">
    <property type="component" value="Unassembled WGS sequence"/>
</dbReference>
<dbReference type="GO" id="GO:0006396">
    <property type="term" value="P:RNA processing"/>
    <property type="evidence" value="ECO:0007669"/>
    <property type="project" value="InterPro"/>
</dbReference>
<sequence length="162" mass="18839">MSQIKLLAAKRTPPYRILPTIKNKLLYQTVIAHLSNRSTSTSKHNKAKLAWIGDNTWNFLVRETLLKKFPNETIAKLAKIQDTLISRKYHAELAKEQLSQLVVNHCKENLRENINVLGEMFECYIGALECEIGKKNTRKICKVLINEDNRHLFDIYWIFDGL</sequence>
<dbReference type="EMBL" id="CAJVPL010000467">
    <property type="protein sequence ID" value="CAG8500410.1"/>
    <property type="molecule type" value="Genomic_DNA"/>
</dbReference>
<reference evidence="2" key="1">
    <citation type="submission" date="2021-06" db="EMBL/GenBank/DDBJ databases">
        <authorList>
            <person name="Kallberg Y."/>
            <person name="Tangrot J."/>
            <person name="Rosling A."/>
        </authorList>
    </citation>
    <scope>NUCLEOTIDE SEQUENCE</scope>
    <source>
        <strain evidence="2">MT106</strain>
    </source>
</reference>
<evidence type="ECO:0000313" key="2">
    <source>
        <dbReference type="EMBL" id="CAG8500410.1"/>
    </source>
</evidence>
<protein>
    <submittedName>
        <fullName evidence="2">3503_t:CDS:1</fullName>
    </submittedName>
</protein>
<feature type="domain" description="RNase III" evidence="1">
    <location>
        <begin position="21"/>
        <end position="133"/>
    </location>
</feature>
<comment type="caution">
    <text evidence="2">The sequence shown here is derived from an EMBL/GenBank/DDBJ whole genome shotgun (WGS) entry which is preliminary data.</text>
</comment>
<dbReference type="PROSITE" id="PS50142">
    <property type="entry name" value="RNASE_3_2"/>
    <property type="match status" value="1"/>
</dbReference>
<dbReference type="SUPFAM" id="SSF69065">
    <property type="entry name" value="RNase III domain-like"/>
    <property type="match status" value="1"/>
</dbReference>
<dbReference type="InterPro" id="IPR036389">
    <property type="entry name" value="RNase_III_sf"/>
</dbReference>
<dbReference type="Pfam" id="PF00636">
    <property type="entry name" value="Ribonuclease_3"/>
    <property type="match status" value="1"/>
</dbReference>
<proteinExistence type="predicted"/>
<dbReference type="CDD" id="cd00593">
    <property type="entry name" value="RIBOc"/>
    <property type="match status" value="1"/>
</dbReference>
<keyword evidence="3" id="KW-1185">Reference proteome</keyword>
<evidence type="ECO:0000259" key="1">
    <source>
        <dbReference type="PROSITE" id="PS50142"/>
    </source>
</evidence>
<accession>A0A9N8ZLS6</accession>
<gene>
    <name evidence="2" type="ORF">AGERDE_LOCUS4217</name>
</gene>
<organism evidence="2 3">
    <name type="scientific">Ambispora gerdemannii</name>
    <dbReference type="NCBI Taxonomy" id="144530"/>
    <lineage>
        <taxon>Eukaryota</taxon>
        <taxon>Fungi</taxon>
        <taxon>Fungi incertae sedis</taxon>
        <taxon>Mucoromycota</taxon>
        <taxon>Glomeromycotina</taxon>
        <taxon>Glomeromycetes</taxon>
        <taxon>Archaeosporales</taxon>
        <taxon>Ambisporaceae</taxon>
        <taxon>Ambispora</taxon>
    </lineage>
</organism>
<name>A0A9N8ZLS6_9GLOM</name>
<dbReference type="Gene3D" id="1.10.1520.10">
    <property type="entry name" value="Ribonuclease III domain"/>
    <property type="match status" value="1"/>
</dbReference>
<dbReference type="GO" id="GO:0004525">
    <property type="term" value="F:ribonuclease III activity"/>
    <property type="evidence" value="ECO:0007669"/>
    <property type="project" value="InterPro"/>
</dbReference>
<dbReference type="InterPro" id="IPR000999">
    <property type="entry name" value="RNase_III_dom"/>
</dbReference>
<dbReference type="AlphaFoldDB" id="A0A9N8ZLS6"/>
<evidence type="ECO:0000313" key="3">
    <source>
        <dbReference type="Proteomes" id="UP000789831"/>
    </source>
</evidence>